<proteinExistence type="predicted"/>
<evidence type="ECO:0000313" key="2">
    <source>
        <dbReference type="EMBL" id="MDM9631174.1"/>
    </source>
</evidence>
<gene>
    <name evidence="2" type="ORF">QU605_06820</name>
</gene>
<name>A0ABT7WE28_9FLAO</name>
<dbReference type="PROSITE" id="PS51257">
    <property type="entry name" value="PROKAR_LIPOPROTEIN"/>
    <property type="match status" value="1"/>
</dbReference>
<evidence type="ECO:0000259" key="1">
    <source>
        <dbReference type="Pfam" id="PF11845"/>
    </source>
</evidence>
<organism evidence="2 3">
    <name type="scientific">Robiginitalea aurantiaca</name>
    <dbReference type="NCBI Taxonomy" id="3056915"/>
    <lineage>
        <taxon>Bacteria</taxon>
        <taxon>Pseudomonadati</taxon>
        <taxon>Bacteroidota</taxon>
        <taxon>Flavobacteriia</taxon>
        <taxon>Flavobacteriales</taxon>
        <taxon>Flavobacteriaceae</taxon>
        <taxon>Robiginitalea</taxon>
    </lineage>
</organism>
<dbReference type="Proteomes" id="UP001174839">
    <property type="component" value="Unassembled WGS sequence"/>
</dbReference>
<accession>A0ABT7WE28</accession>
<reference evidence="2" key="1">
    <citation type="submission" date="2023-06" db="EMBL/GenBank/DDBJ databases">
        <title>Robiginitalea aurantiacus sp. nov. and Algoriphagus sediminis sp. nov., isolated from coastal sediment.</title>
        <authorList>
            <person name="Zhou Z.Y."/>
            <person name="An J."/>
            <person name="Jia Y.W."/>
            <person name="Du Z.J."/>
        </authorList>
    </citation>
    <scope>NUCLEOTIDE SEQUENCE</scope>
    <source>
        <strain evidence="2">M39</strain>
    </source>
</reference>
<feature type="domain" description="Tll0287-like" evidence="1">
    <location>
        <begin position="53"/>
        <end position="203"/>
    </location>
</feature>
<evidence type="ECO:0000313" key="3">
    <source>
        <dbReference type="Proteomes" id="UP001174839"/>
    </source>
</evidence>
<dbReference type="RefSeq" id="WP_289724539.1">
    <property type="nucleotide sequence ID" value="NZ_JAUDUY010000003.1"/>
</dbReference>
<dbReference type="InterPro" id="IPR021796">
    <property type="entry name" value="Tll0287-like_dom"/>
</dbReference>
<sequence>MKYLLIPVFLLAVLLGCKDTQNQKQVLPSHSEASTGEKGNELNSADYQEKGMEYAMAVQGTLGKTLQSEIQKSGIKEAIVFCKVEALPITDSLSKKFGASISRISDKPRNPVNMAGAEEMKLISNYRTELSQGQSPEGLVVRQDDRTNFYYPILTNNLCLKCHGAPGDDIRPDVLTILEEYYPQDQATGYSSNQLRGLWKVSFSEN</sequence>
<comment type="caution">
    <text evidence="2">The sequence shown here is derived from an EMBL/GenBank/DDBJ whole genome shotgun (WGS) entry which is preliminary data.</text>
</comment>
<protein>
    <submittedName>
        <fullName evidence="2">DUF3365 domain-containing protein</fullName>
    </submittedName>
</protein>
<dbReference type="EMBL" id="JAUDUY010000003">
    <property type="protein sequence ID" value="MDM9631174.1"/>
    <property type="molecule type" value="Genomic_DNA"/>
</dbReference>
<dbReference type="Pfam" id="PF11845">
    <property type="entry name" value="Tll0287-like"/>
    <property type="match status" value="1"/>
</dbReference>
<keyword evidence="3" id="KW-1185">Reference proteome</keyword>